<name>A0AAV5INX1_9ROSI</name>
<accession>A0AAV5INX1</accession>
<dbReference type="Proteomes" id="UP001054252">
    <property type="component" value="Unassembled WGS sequence"/>
</dbReference>
<evidence type="ECO:0000313" key="1">
    <source>
        <dbReference type="EMBL" id="GKV03592.1"/>
    </source>
</evidence>
<comment type="caution">
    <text evidence="1">The sequence shown here is derived from an EMBL/GenBank/DDBJ whole genome shotgun (WGS) entry which is preliminary data.</text>
</comment>
<sequence length="37" mass="4590">MTRKWKAHNDLGLHNLVKLRAFDSVIDKWKFYYNFSF</sequence>
<gene>
    <name evidence="1" type="ORF">SLEP1_g15867</name>
</gene>
<dbReference type="EMBL" id="BPVZ01000020">
    <property type="protein sequence ID" value="GKV03592.1"/>
    <property type="molecule type" value="Genomic_DNA"/>
</dbReference>
<organism evidence="1 2">
    <name type="scientific">Rubroshorea leprosula</name>
    <dbReference type="NCBI Taxonomy" id="152421"/>
    <lineage>
        <taxon>Eukaryota</taxon>
        <taxon>Viridiplantae</taxon>
        <taxon>Streptophyta</taxon>
        <taxon>Embryophyta</taxon>
        <taxon>Tracheophyta</taxon>
        <taxon>Spermatophyta</taxon>
        <taxon>Magnoliopsida</taxon>
        <taxon>eudicotyledons</taxon>
        <taxon>Gunneridae</taxon>
        <taxon>Pentapetalae</taxon>
        <taxon>rosids</taxon>
        <taxon>malvids</taxon>
        <taxon>Malvales</taxon>
        <taxon>Dipterocarpaceae</taxon>
        <taxon>Rubroshorea</taxon>
    </lineage>
</organism>
<protein>
    <submittedName>
        <fullName evidence="1">Uncharacterized protein</fullName>
    </submittedName>
</protein>
<keyword evidence="2" id="KW-1185">Reference proteome</keyword>
<dbReference type="AlphaFoldDB" id="A0AAV5INX1"/>
<proteinExistence type="predicted"/>
<evidence type="ECO:0000313" key="2">
    <source>
        <dbReference type="Proteomes" id="UP001054252"/>
    </source>
</evidence>
<reference evidence="1 2" key="1">
    <citation type="journal article" date="2021" name="Commun. Biol.">
        <title>The genome of Shorea leprosula (Dipterocarpaceae) highlights the ecological relevance of drought in aseasonal tropical rainforests.</title>
        <authorList>
            <person name="Ng K.K.S."/>
            <person name="Kobayashi M.J."/>
            <person name="Fawcett J.A."/>
            <person name="Hatakeyama M."/>
            <person name="Paape T."/>
            <person name="Ng C.H."/>
            <person name="Ang C.C."/>
            <person name="Tnah L.H."/>
            <person name="Lee C.T."/>
            <person name="Nishiyama T."/>
            <person name="Sese J."/>
            <person name="O'Brien M.J."/>
            <person name="Copetti D."/>
            <person name="Mohd Noor M.I."/>
            <person name="Ong R.C."/>
            <person name="Putra M."/>
            <person name="Sireger I.Z."/>
            <person name="Indrioko S."/>
            <person name="Kosugi Y."/>
            <person name="Izuno A."/>
            <person name="Isagi Y."/>
            <person name="Lee S.L."/>
            <person name="Shimizu K.K."/>
        </authorList>
    </citation>
    <scope>NUCLEOTIDE SEQUENCE [LARGE SCALE GENOMIC DNA]</scope>
    <source>
        <strain evidence="1">214</strain>
    </source>
</reference>